<dbReference type="InterPro" id="IPR001036">
    <property type="entry name" value="Acrflvin-R"/>
</dbReference>
<feature type="transmembrane region" description="Helical" evidence="6">
    <location>
        <begin position="780"/>
        <end position="801"/>
    </location>
</feature>
<feature type="domain" description="Membrane transport protein MMPL" evidence="7">
    <location>
        <begin position="231"/>
        <end position="450"/>
    </location>
</feature>
<keyword evidence="3 6" id="KW-0812">Transmembrane</keyword>
<accession>A0A7V6A0P1</accession>
<gene>
    <name evidence="8" type="ORF">ENV52_00165</name>
</gene>
<feature type="transmembrane region" description="Helical" evidence="6">
    <location>
        <begin position="322"/>
        <end position="343"/>
    </location>
</feature>
<feature type="transmembrane region" description="Helical" evidence="6">
    <location>
        <begin position="871"/>
        <end position="897"/>
    </location>
</feature>
<feature type="domain" description="Membrane transport protein MMPL" evidence="7">
    <location>
        <begin position="742"/>
        <end position="903"/>
    </location>
</feature>
<reference evidence="8" key="1">
    <citation type="journal article" date="2020" name="mSystems">
        <title>Genome- and Community-Level Interaction Insights into Carbon Utilization and Element Cycling Functions of Hydrothermarchaeota in Hydrothermal Sediment.</title>
        <authorList>
            <person name="Zhou Z."/>
            <person name="Liu Y."/>
            <person name="Xu W."/>
            <person name="Pan J."/>
            <person name="Luo Z.H."/>
            <person name="Li M."/>
        </authorList>
    </citation>
    <scope>NUCLEOTIDE SEQUENCE [LARGE SCALE GENOMIC DNA]</scope>
    <source>
        <strain evidence="8">SpSt-767</strain>
    </source>
</reference>
<dbReference type="GO" id="GO:0005886">
    <property type="term" value="C:plasma membrane"/>
    <property type="evidence" value="ECO:0007669"/>
    <property type="project" value="UniProtKB-SubCell"/>
</dbReference>
<feature type="transmembrane region" description="Helical" evidence="6">
    <location>
        <begin position="754"/>
        <end position="773"/>
    </location>
</feature>
<organism evidence="8">
    <name type="scientific">Desulfobacca acetoxidans</name>
    <dbReference type="NCBI Taxonomy" id="60893"/>
    <lineage>
        <taxon>Bacteria</taxon>
        <taxon>Pseudomonadati</taxon>
        <taxon>Thermodesulfobacteriota</taxon>
        <taxon>Desulfobaccia</taxon>
        <taxon>Desulfobaccales</taxon>
        <taxon>Desulfobaccaceae</taxon>
        <taxon>Desulfobacca</taxon>
    </lineage>
</organism>
<feature type="transmembrane region" description="Helical" evidence="6">
    <location>
        <begin position="848"/>
        <end position="865"/>
    </location>
</feature>
<feature type="transmembrane region" description="Helical" evidence="6">
    <location>
        <begin position="807"/>
        <end position="827"/>
    </location>
</feature>
<dbReference type="SUPFAM" id="SSF82866">
    <property type="entry name" value="Multidrug efflux transporter AcrB transmembrane domain"/>
    <property type="match status" value="2"/>
</dbReference>
<dbReference type="PANTHER" id="PTHR33406:SF13">
    <property type="entry name" value="MEMBRANE PROTEIN YDFJ"/>
    <property type="match status" value="1"/>
</dbReference>
<dbReference type="Gene3D" id="1.20.1640.10">
    <property type="entry name" value="Multidrug efflux transporter AcrB transmembrane domain"/>
    <property type="match status" value="2"/>
</dbReference>
<dbReference type="AlphaFoldDB" id="A0A7V6A0P1"/>
<evidence type="ECO:0000256" key="2">
    <source>
        <dbReference type="ARBA" id="ARBA00022475"/>
    </source>
</evidence>
<dbReference type="EMBL" id="DTGR01000003">
    <property type="protein sequence ID" value="HHS28102.1"/>
    <property type="molecule type" value="Genomic_DNA"/>
</dbReference>
<protein>
    <recommendedName>
        <fullName evidence="7">Membrane transport protein MMPL domain-containing protein</fullName>
    </recommendedName>
</protein>
<keyword evidence="4 6" id="KW-1133">Transmembrane helix</keyword>
<keyword evidence="5 6" id="KW-0472">Membrane</keyword>
<feature type="transmembrane region" description="Helical" evidence="6">
    <location>
        <begin position="424"/>
        <end position="449"/>
    </location>
</feature>
<evidence type="ECO:0000256" key="4">
    <source>
        <dbReference type="ARBA" id="ARBA00022989"/>
    </source>
</evidence>
<feature type="transmembrane region" description="Helical" evidence="6">
    <location>
        <begin position="298"/>
        <end position="315"/>
    </location>
</feature>
<dbReference type="PANTHER" id="PTHR33406">
    <property type="entry name" value="MEMBRANE PROTEIN MJ1562-RELATED"/>
    <property type="match status" value="1"/>
</dbReference>
<comment type="subcellular location">
    <subcellularLocation>
        <location evidence="1">Cell membrane</location>
        <topology evidence="1">Multi-pass membrane protein</topology>
    </subcellularLocation>
</comment>
<sequence>MAEKDTLKHCSTTILNWVQRYHWWIILVALALSALSISYAKRSLTIQSSTKNLISSNLRLVKLTDKMDKAFGGRDGLVVVVQNQEKSRSIAFARALAAELHRYPDNFVELFYRLTPDVFKPWALFFLHQDDLADLKKNIAGQKTMLASLAKDPRLVTFYSLINRQISEAALINIFTGFLEVEKKPAPPNVALLNASLTQLARGLMGQQPYVSPFITYFPSGLTDISQEGYFFTSNDKFLIFLVTQKPGGFVESAGNLELLRRIVRQVQARFPGLEAGVTGADALNVDQMQGSMQDITLATWISLVGQFLLLVLFLRSLRRPLVEVLSLVIGLCWVFGMVTLVVGHLNLLSVIFAPLMLGLAIDYGIHWFCRLEEEERVNQRRCTPEALSCAYRQTLPGIAYAGLAAMLSFLPLAFVNFRGLSELGIILTLGIVIMILATLVMAPCLVMAMQKCVSTGKPHKCPGEPRPFLRLKWTRPELVVALGAVIVGLGIFSLYHVHFDLNPLHLQNPDSQSVIWEMNLLKESKYSTTFAALTASSLAEVEAKSATLEKLPTVAHVESVLSFLPAHVPEKRPLIEALDPVLRAVSFPPALSSFSNPKDLATILGRINFMMDEAARHLEKEKTATAAQIKETHALINKIMPLLNSETNPEAAVRLQNYESRFFADLHEKWDLLRGYEKSALTSPPMTTEDLPEAVRVRFIHQGIYLIQAFPSENIWDFSPLKRFVDSIWKVDPDAVGDPVLLYVFTTSFRNSILWATGIAVAIIAAMLVIFYHSLNMAMLALIPLWIGASMTLFLMWLTGLPFNQANVLFLPLVLGEGIEFGIIILTRWQLERAARDITLPASTAKGVALAALTTTVGFGSLMVSRDRGVFSLGLLATIGSLSVLLASLTILPAFLHVMGNRLRPSAFRFYSLLGSPEVNPESPDPAPPQQQ</sequence>
<evidence type="ECO:0000259" key="7">
    <source>
        <dbReference type="Pfam" id="PF03176"/>
    </source>
</evidence>
<feature type="transmembrane region" description="Helical" evidence="6">
    <location>
        <begin position="349"/>
        <end position="370"/>
    </location>
</feature>
<comment type="caution">
    <text evidence="8">The sequence shown here is derived from an EMBL/GenBank/DDBJ whole genome shotgun (WGS) entry which is preliminary data.</text>
</comment>
<evidence type="ECO:0000256" key="5">
    <source>
        <dbReference type="ARBA" id="ARBA00023136"/>
    </source>
</evidence>
<evidence type="ECO:0000313" key="8">
    <source>
        <dbReference type="EMBL" id="HHS28102.1"/>
    </source>
</evidence>
<feature type="transmembrane region" description="Helical" evidence="6">
    <location>
        <begin position="479"/>
        <end position="498"/>
    </location>
</feature>
<dbReference type="Pfam" id="PF03176">
    <property type="entry name" value="MMPL"/>
    <property type="match status" value="2"/>
</dbReference>
<dbReference type="InterPro" id="IPR050545">
    <property type="entry name" value="Mycobact_MmpL"/>
</dbReference>
<feature type="transmembrane region" description="Helical" evidence="6">
    <location>
        <begin position="398"/>
        <end position="418"/>
    </location>
</feature>
<evidence type="ECO:0000256" key="3">
    <source>
        <dbReference type="ARBA" id="ARBA00022692"/>
    </source>
</evidence>
<name>A0A7V6A0P1_9BACT</name>
<evidence type="ECO:0000256" key="1">
    <source>
        <dbReference type="ARBA" id="ARBA00004651"/>
    </source>
</evidence>
<dbReference type="GO" id="GO:0022857">
    <property type="term" value="F:transmembrane transporter activity"/>
    <property type="evidence" value="ECO:0007669"/>
    <property type="project" value="InterPro"/>
</dbReference>
<keyword evidence="2" id="KW-1003">Cell membrane</keyword>
<feature type="transmembrane region" description="Helical" evidence="6">
    <location>
        <begin position="21"/>
        <end position="40"/>
    </location>
</feature>
<proteinExistence type="predicted"/>
<dbReference type="InterPro" id="IPR004869">
    <property type="entry name" value="MMPL_dom"/>
</dbReference>
<evidence type="ECO:0000256" key="6">
    <source>
        <dbReference type="SAM" id="Phobius"/>
    </source>
</evidence>
<dbReference type="PRINTS" id="PR00702">
    <property type="entry name" value="ACRIFLAVINRP"/>
</dbReference>